<dbReference type="PIRSF" id="PIRSF006276">
    <property type="entry name" value="UspA"/>
    <property type="match status" value="1"/>
</dbReference>
<reference evidence="4 5" key="1">
    <citation type="submission" date="2018-06" db="EMBL/GenBank/DDBJ databases">
        <authorList>
            <consortium name="Pathogen Informatics"/>
            <person name="Doyle S."/>
        </authorList>
    </citation>
    <scope>NUCLEOTIDE SEQUENCE [LARGE SCALE GENOMIC DNA]</scope>
    <source>
        <strain evidence="4 5">NCTC11661</strain>
    </source>
</reference>
<organism evidence="4 5">
    <name type="scientific">Bergeyella zoohelcum</name>
    <dbReference type="NCBI Taxonomy" id="1015"/>
    <lineage>
        <taxon>Bacteria</taxon>
        <taxon>Pseudomonadati</taxon>
        <taxon>Bacteroidota</taxon>
        <taxon>Flavobacteriia</taxon>
        <taxon>Flavobacteriales</taxon>
        <taxon>Weeksellaceae</taxon>
        <taxon>Bergeyella</taxon>
    </lineage>
</organism>
<dbReference type="SUPFAM" id="SSF52402">
    <property type="entry name" value="Adenine nucleotide alpha hydrolases-like"/>
    <property type="match status" value="1"/>
</dbReference>
<evidence type="ECO:0000313" key="5">
    <source>
        <dbReference type="Proteomes" id="UP000255515"/>
    </source>
</evidence>
<dbReference type="InterPro" id="IPR014729">
    <property type="entry name" value="Rossmann-like_a/b/a_fold"/>
</dbReference>
<dbReference type="GO" id="GO:0005737">
    <property type="term" value="C:cytoplasm"/>
    <property type="evidence" value="ECO:0007669"/>
    <property type="project" value="UniProtKB-SubCell"/>
</dbReference>
<comment type="similarity">
    <text evidence="1 2">Belongs to the universal stress protein A family.</text>
</comment>
<dbReference type="Pfam" id="PF00582">
    <property type="entry name" value="Usp"/>
    <property type="match status" value="1"/>
</dbReference>
<proteinExistence type="inferred from homology"/>
<dbReference type="InterPro" id="IPR006015">
    <property type="entry name" value="Universal_stress_UspA"/>
</dbReference>
<keyword evidence="2" id="KW-0963">Cytoplasm</keyword>
<dbReference type="AlphaFoldDB" id="A0A380ZXJ4"/>
<dbReference type="RefSeq" id="WP_002664850.1">
    <property type="nucleotide sequence ID" value="NZ_UFTJ01000003.1"/>
</dbReference>
<dbReference type="Gene3D" id="3.40.50.620">
    <property type="entry name" value="HUPs"/>
    <property type="match status" value="1"/>
</dbReference>
<evidence type="ECO:0000259" key="3">
    <source>
        <dbReference type="Pfam" id="PF00582"/>
    </source>
</evidence>
<sequence>MKKIVVPVDFSAQNKKLISYAVDFAKMINAKITLLHVASMDIGYAIGDLGYQYIPEVENTVLEDEAKKLDELKLEVEQMGVSCERQLLQGIPSVAILDFVKKAHTDFLVVGSHGRSGFYDVFVGSLTKELTQKASIPVLVVPVHE</sequence>
<protein>
    <recommendedName>
        <fullName evidence="2">Universal stress protein</fullName>
    </recommendedName>
</protein>
<dbReference type="CDD" id="cd00293">
    <property type="entry name" value="USP-like"/>
    <property type="match status" value="1"/>
</dbReference>
<comment type="subcellular location">
    <subcellularLocation>
        <location evidence="2">Cytoplasm</location>
    </subcellularLocation>
</comment>
<dbReference type="PANTHER" id="PTHR46268">
    <property type="entry name" value="STRESS RESPONSE PROTEIN NHAX"/>
    <property type="match status" value="1"/>
</dbReference>
<dbReference type="PANTHER" id="PTHR46268:SF6">
    <property type="entry name" value="UNIVERSAL STRESS PROTEIN UP12"/>
    <property type="match status" value="1"/>
</dbReference>
<evidence type="ECO:0000256" key="1">
    <source>
        <dbReference type="ARBA" id="ARBA00008791"/>
    </source>
</evidence>
<evidence type="ECO:0000313" key="4">
    <source>
        <dbReference type="EMBL" id="SUV52250.1"/>
    </source>
</evidence>
<accession>A0A380ZXJ4</accession>
<name>A0A380ZXJ4_9FLAO</name>
<dbReference type="PRINTS" id="PR01438">
    <property type="entry name" value="UNVRSLSTRESS"/>
</dbReference>
<dbReference type="InterPro" id="IPR006016">
    <property type="entry name" value="UspA"/>
</dbReference>
<gene>
    <name evidence="4" type="ORF">NCTC11661_01451</name>
</gene>
<dbReference type="Proteomes" id="UP000255515">
    <property type="component" value="Unassembled WGS sequence"/>
</dbReference>
<dbReference type="EMBL" id="UFTJ01000003">
    <property type="protein sequence ID" value="SUV52250.1"/>
    <property type="molecule type" value="Genomic_DNA"/>
</dbReference>
<feature type="domain" description="UspA" evidence="3">
    <location>
        <begin position="1"/>
        <end position="142"/>
    </location>
</feature>
<evidence type="ECO:0000256" key="2">
    <source>
        <dbReference type="PIRNR" id="PIRNR006276"/>
    </source>
</evidence>